<feature type="chain" id="PRO_5045124864" description="Amidohydrolase" evidence="1">
    <location>
        <begin position="21"/>
        <end position="48"/>
    </location>
</feature>
<reference evidence="2 3" key="1">
    <citation type="submission" date="2020-08" db="EMBL/GenBank/DDBJ databases">
        <authorList>
            <person name="Sun Q."/>
            <person name="Inoue M."/>
        </authorList>
    </citation>
    <scope>NUCLEOTIDE SEQUENCE [LARGE SCALE GENOMIC DNA]</scope>
    <source>
        <strain evidence="2 3">CCM 8938</strain>
    </source>
</reference>
<sequence>MKSLLLTLASFILFNFAIHAQEAKTIGKIHAHIILDGKLLPIETDTLK</sequence>
<comment type="caution">
    <text evidence="2">The sequence shown here is derived from an EMBL/GenBank/DDBJ whole genome shotgun (WGS) entry which is preliminary data.</text>
</comment>
<accession>A0ABR7KLG6</accession>
<evidence type="ECO:0000313" key="3">
    <source>
        <dbReference type="Proteomes" id="UP000652755"/>
    </source>
</evidence>
<proteinExistence type="predicted"/>
<name>A0ABR7KLG6_9SPHI</name>
<keyword evidence="1" id="KW-0732">Signal</keyword>
<protein>
    <recommendedName>
        <fullName evidence="4">Amidohydrolase</fullName>
    </recommendedName>
</protein>
<keyword evidence="3" id="KW-1185">Reference proteome</keyword>
<feature type="signal peptide" evidence="1">
    <location>
        <begin position="1"/>
        <end position="20"/>
    </location>
</feature>
<evidence type="ECO:0000313" key="2">
    <source>
        <dbReference type="EMBL" id="MBC6108918.1"/>
    </source>
</evidence>
<evidence type="ECO:0008006" key="4">
    <source>
        <dbReference type="Google" id="ProtNLM"/>
    </source>
</evidence>
<evidence type="ECO:0000256" key="1">
    <source>
        <dbReference type="SAM" id="SignalP"/>
    </source>
</evidence>
<organism evidence="2 3">
    <name type="scientific">Pedobacter fastidiosus</name>
    <dbReference type="NCBI Taxonomy" id="2765361"/>
    <lineage>
        <taxon>Bacteria</taxon>
        <taxon>Pseudomonadati</taxon>
        <taxon>Bacteroidota</taxon>
        <taxon>Sphingobacteriia</taxon>
        <taxon>Sphingobacteriales</taxon>
        <taxon>Sphingobacteriaceae</taxon>
        <taxon>Pedobacter</taxon>
    </lineage>
</organism>
<dbReference type="EMBL" id="JACRYL010000001">
    <property type="protein sequence ID" value="MBC6108918.1"/>
    <property type="molecule type" value="Genomic_DNA"/>
</dbReference>
<dbReference type="RefSeq" id="WP_187069409.1">
    <property type="nucleotide sequence ID" value="NZ_JACRYL010000001.1"/>
</dbReference>
<dbReference type="Proteomes" id="UP000652755">
    <property type="component" value="Unassembled WGS sequence"/>
</dbReference>
<gene>
    <name evidence="2" type="ORF">H7U22_00640</name>
</gene>